<dbReference type="PRINTS" id="PR01438">
    <property type="entry name" value="UNVRSLSTRESS"/>
</dbReference>
<dbReference type="Proteomes" id="UP000008080">
    <property type="component" value="Chromosome"/>
</dbReference>
<accession>Q6MGV8</accession>
<comment type="similarity">
    <text evidence="1">Belongs to the universal stress protein A family.</text>
</comment>
<dbReference type="AlphaFoldDB" id="Q6MGV8"/>
<gene>
    <name evidence="3" type="ordered locus">Bd3813</name>
</gene>
<dbReference type="SUPFAM" id="SSF52402">
    <property type="entry name" value="Adenine nucleotide alpha hydrolases-like"/>
    <property type="match status" value="2"/>
</dbReference>
<reference evidence="3 4" key="1">
    <citation type="journal article" date="2004" name="Science">
        <title>A predator unmasked: life cycle of Bdellovibrio bacteriovorus from a genomic perspective.</title>
        <authorList>
            <person name="Rendulic S."/>
            <person name="Jagtap P."/>
            <person name="Rosinus A."/>
            <person name="Eppinger M."/>
            <person name="Baar C."/>
            <person name="Lanz C."/>
            <person name="Keller H."/>
            <person name="Lambert C."/>
            <person name="Evans K.J."/>
            <person name="Goesmann A."/>
            <person name="Meyer F."/>
            <person name="Sockett R.E."/>
            <person name="Schuster S.C."/>
        </authorList>
    </citation>
    <scope>NUCLEOTIDE SEQUENCE [LARGE SCALE GENOMIC DNA]</scope>
    <source>
        <strain evidence="4">ATCC 15356 / DSM 50701 / NCIMB 9529 / HD100</strain>
    </source>
</reference>
<dbReference type="InterPro" id="IPR006015">
    <property type="entry name" value="Universal_stress_UspA"/>
</dbReference>
<dbReference type="CDD" id="cd00293">
    <property type="entry name" value="USP-like"/>
    <property type="match status" value="2"/>
</dbReference>
<dbReference type="PANTHER" id="PTHR46268:SF6">
    <property type="entry name" value="UNIVERSAL STRESS PROTEIN UP12"/>
    <property type="match status" value="1"/>
</dbReference>
<name>Q6MGV8_BDEBA</name>
<dbReference type="EMBL" id="BX842656">
    <property type="protein sequence ID" value="CAE81171.1"/>
    <property type="molecule type" value="Genomic_DNA"/>
</dbReference>
<dbReference type="InterPro" id="IPR006016">
    <property type="entry name" value="UspA"/>
</dbReference>
<dbReference type="Gene3D" id="3.40.50.12370">
    <property type="match status" value="1"/>
</dbReference>
<dbReference type="KEGG" id="bba:Bd3813"/>
<dbReference type="eggNOG" id="COG0589">
    <property type="taxonomic scope" value="Bacteria"/>
</dbReference>
<feature type="domain" description="UspA" evidence="2">
    <location>
        <begin position="163"/>
        <end position="307"/>
    </location>
</feature>
<evidence type="ECO:0000313" key="4">
    <source>
        <dbReference type="Proteomes" id="UP000008080"/>
    </source>
</evidence>
<dbReference type="HOGENOM" id="CLU_049301_2_2_7"/>
<dbReference type="PANTHER" id="PTHR46268">
    <property type="entry name" value="STRESS RESPONSE PROTEIN NHAX"/>
    <property type="match status" value="1"/>
</dbReference>
<dbReference type="STRING" id="264462.Bd3813"/>
<evidence type="ECO:0000259" key="2">
    <source>
        <dbReference type="Pfam" id="PF00582"/>
    </source>
</evidence>
<proteinExistence type="inferred from homology"/>
<dbReference type="Pfam" id="PF00582">
    <property type="entry name" value="Usp"/>
    <property type="match status" value="2"/>
</dbReference>
<evidence type="ECO:0000256" key="1">
    <source>
        <dbReference type="ARBA" id="ARBA00008791"/>
    </source>
</evidence>
<sequence length="311" mass="35113">MPVAEDLLFIADDLAERSAKGRLRSRLLRDNSVEIARKWGLKIEYLYVVDLKIPLFKKQQFKILKENFDAIKGSVEEKYRKEKIPAEINILYGIPAEEILKSVRLANEARLLLIGTQGRKGIKKLLMGSVAEEVLRNTSTPVLVLGPKAQEKRKVLQISEKMKVLFLTDFSDSSDAAESFLISFCSKFKCPVLIAHSVGEQISRIRQSLLAAGDVPLDIERMFNQMTEDAQRDLQRKTRDFQKKGLKATSHLFVKEERLEASLKSLLAKMDLVVMGTRGRNKVLSSFVGSTARDLILNSPVPVVAIRNEED</sequence>
<keyword evidence="4" id="KW-1185">Reference proteome</keyword>
<protein>
    <submittedName>
        <fullName evidence="3">Universal stress protein</fullName>
    </submittedName>
</protein>
<organism evidence="3 4">
    <name type="scientific">Bdellovibrio bacteriovorus (strain ATCC 15356 / DSM 50701 / NCIMB 9529 / HD100)</name>
    <dbReference type="NCBI Taxonomy" id="264462"/>
    <lineage>
        <taxon>Bacteria</taxon>
        <taxon>Pseudomonadati</taxon>
        <taxon>Bdellovibrionota</taxon>
        <taxon>Bdellovibrionia</taxon>
        <taxon>Bdellovibrionales</taxon>
        <taxon>Pseudobdellovibrionaceae</taxon>
        <taxon>Bdellovibrio</taxon>
    </lineage>
</organism>
<evidence type="ECO:0000313" key="3">
    <source>
        <dbReference type="EMBL" id="CAE81171.1"/>
    </source>
</evidence>
<dbReference type="Gene3D" id="3.40.50.620">
    <property type="entry name" value="HUPs"/>
    <property type="match status" value="1"/>
</dbReference>
<feature type="domain" description="UspA" evidence="2">
    <location>
        <begin position="33"/>
        <end position="145"/>
    </location>
</feature>
<dbReference type="InterPro" id="IPR014729">
    <property type="entry name" value="Rossmann-like_a/b/a_fold"/>
</dbReference>